<feature type="chain" id="PRO_5038455914" description="SurA-like protein" evidence="1">
    <location>
        <begin position="25"/>
        <end position="185"/>
    </location>
</feature>
<evidence type="ECO:0000256" key="1">
    <source>
        <dbReference type="SAM" id="SignalP"/>
    </source>
</evidence>
<name>A0A2A9EIP9_9MICO</name>
<dbReference type="OrthoDB" id="5147169at2"/>
<dbReference type="AlphaFoldDB" id="A0A2A9EIP9"/>
<dbReference type="EMBL" id="PDJI01000004">
    <property type="protein sequence ID" value="PFG38814.1"/>
    <property type="molecule type" value="Genomic_DNA"/>
</dbReference>
<dbReference type="PROSITE" id="PS51257">
    <property type="entry name" value="PROKAR_LIPOPROTEIN"/>
    <property type="match status" value="1"/>
</dbReference>
<evidence type="ECO:0000313" key="2">
    <source>
        <dbReference type="EMBL" id="PFG38814.1"/>
    </source>
</evidence>
<dbReference type="InterPro" id="IPR027304">
    <property type="entry name" value="Trigger_fact/SurA_dom_sf"/>
</dbReference>
<organism evidence="2 3">
    <name type="scientific">Georgenia soli</name>
    <dbReference type="NCBI Taxonomy" id="638953"/>
    <lineage>
        <taxon>Bacteria</taxon>
        <taxon>Bacillati</taxon>
        <taxon>Actinomycetota</taxon>
        <taxon>Actinomycetes</taxon>
        <taxon>Micrococcales</taxon>
        <taxon>Bogoriellaceae</taxon>
        <taxon>Georgenia</taxon>
    </lineage>
</organism>
<dbReference type="SUPFAM" id="SSF109998">
    <property type="entry name" value="Triger factor/SurA peptide-binding domain-like"/>
    <property type="match status" value="1"/>
</dbReference>
<accession>A0A2A9EIP9</accession>
<evidence type="ECO:0008006" key="4">
    <source>
        <dbReference type="Google" id="ProtNLM"/>
    </source>
</evidence>
<comment type="caution">
    <text evidence="2">The sequence shown here is derived from an EMBL/GenBank/DDBJ whole genome shotgun (WGS) entry which is preliminary data.</text>
</comment>
<sequence>MAITRPTHLVRNAAALVTAGLVLAGCAAQPGTAATVNGTTISENDVDDATVEYIALTGQETTPVVVLNTLVQAELLDPIASEAGYAYSDAEVRNFFLEQAALSGAQERPDVDSRSFLDLGRYLLQYNEISTSPDAQSILTELGTALQEADLTVNPRYGQTNESGVIVPTAKEWIQQSEQAPTPAG</sequence>
<proteinExistence type="predicted"/>
<reference evidence="2 3" key="1">
    <citation type="submission" date="2017-10" db="EMBL/GenBank/DDBJ databases">
        <title>Sequencing the genomes of 1000 actinobacteria strains.</title>
        <authorList>
            <person name="Klenk H.-P."/>
        </authorList>
    </citation>
    <scope>NUCLEOTIDE SEQUENCE [LARGE SCALE GENOMIC DNA]</scope>
    <source>
        <strain evidence="2 3">DSM 21838</strain>
    </source>
</reference>
<keyword evidence="1" id="KW-0732">Signal</keyword>
<dbReference type="Proteomes" id="UP000222106">
    <property type="component" value="Unassembled WGS sequence"/>
</dbReference>
<keyword evidence="3" id="KW-1185">Reference proteome</keyword>
<protein>
    <recommendedName>
        <fullName evidence="4">SurA-like protein</fullName>
    </recommendedName>
</protein>
<gene>
    <name evidence="2" type="ORF">ATJ97_1302</name>
</gene>
<evidence type="ECO:0000313" key="3">
    <source>
        <dbReference type="Proteomes" id="UP000222106"/>
    </source>
</evidence>
<dbReference type="RefSeq" id="WP_098483019.1">
    <property type="nucleotide sequence ID" value="NZ_PDJI01000004.1"/>
</dbReference>
<feature type="signal peptide" evidence="1">
    <location>
        <begin position="1"/>
        <end position="24"/>
    </location>
</feature>